<dbReference type="Pfam" id="PF25892">
    <property type="entry name" value="Spe-44"/>
    <property type="match status" value="1"/>
</dbReference>
<sequence length="474" mass="53311">MTPTFYTIRETCELKRQTSDPIKFSPLDPHLSRLSERLPKQHSDPHPIDARATMQSHLLQRLLQRDAEGEEFFKVTCGIIEAKLIWKLFRCPGISQKCIRMSNGEMITPKDLVKSAGKQTLKDWKRAIRINNTMLRKHMSEEGGGLDYYLHEQHCSNTCKSSKTMSDISMGNSVGSNPSMGSSSASTSFDDALVRPSSLTNQQSFKRASFERSSSEDSGDLLSQTDDDQASEASCQTFWQGLNSQTDVSGDIFTAVMQKIQDIQLRMMNNAMPAASDAVAMTKIIDNLGMMPSVQERLRGVSQLLADQDNHVRQSSKDLQMKLEHQKRQELDIKTKKRAIEEALNAAPITKKPKTRPLVRQLPRQKAIDASRNAYSPQRLQPYPQILPFGPDYSRLDPRLSSWQPHLFVQLPYTTPQASSRFAHEQGALAMSASQSPIPPPIEEALPNRFDEKCTIRSSPDHTIRSISPAAERQ</sequence>
<dbReference type="GO" id="GO:0046872">
    <property type="term" value="F:metal ion binding"/>
    <property type="evidence" value="ECO:0007669"/>
    <property type="project" value="UniProtKB-KW"/>
</dbReference>
<dbReference type="EMBL" id="FN653146">
    <property type="protein sequence ID" value="CBY12901.1"/>
    <property type="molecule type" value="Genomic_DNA"/>
</dbReference>
<feature type="domain" description="SAND" evidence="8">
    <location>
        <begin position="62"/>
        <end position="141"/>
    </location>
</feature>
<dbReference type="InterPro" id="IPR000770">
    <property type="entry name" value="SAND_dom"/>
</dbReference>
<feature type="compositionally biased region" description="Polar residues" evidence="7">
    <location>
        <begin position="197"/>
        <end position="206"/>
    </location>
</feature>
<dbReference type="PANTHER" id="PTHR10417">
    <property type="entry name" value="GLUCOCORTICOID MODULATORY ELEMENT-BINDING PROTEIN"/>
    <property type="match status" value="1"/>
</dbReference>
<name>E4XT39_OIKDI</name>
<evidence type="ECO:0000259" key="8">
    <source>
        <dbReference type="PROSITE" id="PS50864"/>
    </source>
</evidence>
<protein>
    <recommendedName>
        <fullName evidence="8">SAND domain-containing protein</fullName>
    </recommendedName>
</protein>
<keyword evidence="5" id="KW-0804">Transcription</keyword>
<dbReference type="PANTHER" id="PTHR10417:SF4">
    <property type="entry name" value="SAND DOMAIN-CONTAINING PROTEIN-RELATED"/>
    <property type="match status" value="1"/>
</dbReference>
<dbReference type="InterPro" id="IPR059099">
    <property type="entry name" value="GMEB1/2/Spe-44_dom"/>
</dbReference>
<organism evidence="9">
    <name type="scientific">Oikopleura dioica</name>
    <name type="common">Tunicate</name>
    <dbReference type="NCBI Taxonomy" id="34765"/>
    <lineage>
        <taxon>Eukaryota</taxon>
        <taxon>Metazoa</taxon>
        <taxon>Chordata</taxon>
        <taxon>Tunicata</taxon>
        <taxon>Appendicularia</taxon>
        <taxon>Copelata</taxon>
        <taxon>Oikopleuridae</taxon>
        <taxon>Oikopleura</taxon>
    </lineage>
</organism>
<keyword evidence="3" id="KW-0805">Transcription regulation</keyword>
<feature type="region of interest" description="Disordered" evidence="7">
    <location>
        <begin position="169"/>
        <end position="227"/>
    </location>
</feature>
<evidence type="ECO:0000256" key="2">
    <source>
        <dbReference type="ARBA" id="ARBA00022833"/>
    </source>
</evidence>
<evidence type="ECO:0000313" key="10">
    <source>
        <dbReference type="Proteomes" id="UP000001307"/>
    </source>
</evidence>
<proteinExistence type="predicted"/>
<dbReference type="Gene3D" id="3.10.390.10">
    <property type="entry name" value="SAND domain-like"/>
    <property type="match status" value="1"/>
</dbReference>
<feature type="compositionally biased region" description="Low complexity" evidence="7">
    <location>
        <begin position="169"/>
        <end position="188"/>
    </location>
</feature>
<evidence type="ECO:0000256" key="3">
    <source>
        <dbReference type="ARBA" id="ARBA00023015"/>
    </source>
</evidence>
<dbReference type="PROSITE" id="PS50864">
    <property type="entry name" value="SAND"/>
    <property type="match status" value="1"/>
</dbReference>
<dbReference type="AlphaFoldDB" id="E4XT39"/>
<keyword evidence="10" id="KW-1185">Reference proteome</keyword>
<dbReference type="Proteomes" id="UP000001307">
    <property type="component" value="Unassembled WGS sequence"/>
</dbReference>
<evidence type="ECO:0000256" key="6">
    <source>
        <dbReference type="ARBA" id="ARBA00023242"/>
    </source>
</evidence>
<dbReference type="InParanoid" id="E4XT39"/>
<reference evidence="9" key="1">
    <citation type="journal article" date="2010" name="Science">
        <title>Plasticity of animal genome architecture unmasked by rapid evolution of a pelagic tunicate.</title>
        <authorList>
            <person name="Denoeud F."/>
            <person name="Henriet S."/>
            <person name="Mungpakdee S."/>
            <person name="Aury J.M."/>
            <person name="Da Silva C."/>
            <person name="Brinkmann H."/>
            <person name="Mikhaleva J."/>
            <person name="Olsen L.C."/>
            <person name="Jubin C."/>
            <person name="Canestro C."/>
            <person name="Bouquet J.M."/>
            <person name="Danks G."/>
            <person name="Poulain J."/>
            <person name="Campsteijn C."/>
            <person name="Adamski M."/>
            <person name="Cross I."/>
            <person name="Yadetie F."/>
            <person name="Muffato M."/>
            <person name="Louis A."/>
            <person name="Butcher S."/>
            <person name="Tsagkogeorga G."/>
            <person name="Konrad A."/>
            <person name="Singh S."/>
            <person name="Jensen M.F."/>
            <person name="Cong E.H."/>
            <person name="Eikeseth-Otteraa H."/>
            <person name="Noel B."/>
            <person name="Anthouard V."/>
            <person name="Porcel B.M."/>
            <person name="Kachouri-Lafond R."/>
            <person name="Nishino A."/>
            <person name="Ugolini M."/>
            <person name="Chourrout P."/>
            <person name="Nishida H."/>
            <person name="Aasland R."/>
            <person name="Huzurbazar S."/>
            <person name="Westhof E."/>
            <person name="Delsuc F."/>
            <person name="Lehrach H."/>
            <person name="Reinhardt R."/>
            <person name="Weissenbach J."/>
            <person name="Roy S.W."/>
            <person name="Artiguenave F."/>
            <person name="Postlethwait J.H."/>
            <person name="Manak J.R."/>
            <person name="Thompson E.M."/>
            <person name="Jaillon O."/>
            <person name="Du Pasquier L."/>
            <person name="Boudinot P."/>
            <person name="Liberles D.A."/>
            <person name="Volff J.N."/>
            <person name="Philippe H."/>
            <person name="Lenhard B."/>
            <person name="Roest Crollius H."/>
            <person name="Wincker P."/>
            <person name="Chourrout D."/>
        </authorList>
    </citation>
    <scope>NUCLEOTIDE SEQUENCE [LARGE SCALE GENOMIC DNA]</scope>
</reference>
<dbReference type="SMART" id="SM00258">
    <property type="entry name" value="SAND"/>
    <property type="match status" value="1"/>
</dbReference>
<keyword evidence="1" id="KW-0479">Metal-binding</keyword>
<dbReference type="SUPFAM" id="SSF63763">
    <property type="entry name" value="SAND domain-like"/>
    <property type="match status" value="1"/>
</dbReference>
<evidence type="ECO:0000256" key="4">
    <source>
        <dbReference type="ARBA" id="ARBA00023125"/>
    </source>
</evidence>
<dbReference type="Pfam" id="PF01342">
    <property type="entry name" value="SAND"/>
    <property type="match status" value="1"/>
</dbReference>
<evidence type="ECO:0000313" key="9">
    <source>
        <dbReference type="EMBL" id="CBY12901.1"/>
    </source>
</evidence>
<feature type="compositionally biased region" description="Basic and acidic residues" evidence="7">
    <location>
        <begin position="455"/>
        <end position="464"/>
    </location>
</feature>
<keyword evidence="2" id="KW-0862">Zinc</keyword>
<accession>E4XT39</accession>
<dbReference type="OrthoDB" id="5792412at2759"/>
<dbReference type="InterPro" id="IPR010919">
    <property type="entry name" value="SAND-like_dom_sf"/>
</dbReference>
<dbReference type="FunCoup" id="E4XT39">
    <property type="interactions" value="123"/>
</dbReference>
<dbReference type="GO" id="GO:0003677">
    <property type="term" value="F:DNA binding"/>
    <property type="evidence" value="ECO:0007669"/>
    <property type="project" value="UniProtKB-KW"/>
</dbReference>
<gene>
    <name evidence="9" type="ORF">GSOID_T00002967001</name>
</gene>
<feature type="region of interest" description="Disordered" evidence="7">
    <location>
        <begin position="455"/>
        <end position="474"/>
    </location>
</feature>
<evidence type="ECO:0000256" key="5">
    <source>
        <dbReference type="ARBA" id="ARBA00023163"/>
    </source>
</evidence>
<keyword evidence="4" id="KW-0238">DNA-binding</keyword>
<evidence type="ECO:0000256" key="1">
    <source>
        <dbReference type="ARBA" id="ARBA00022723"/>
    </source>
</evidence>
<keyword evidence="6" id="KW-0539">Nucleus</keyword>
<evidence type="ECO:0000256" key="7">
    <source>
        <dbReference type="SAM" id="MobiDB-lite"/>
    </source>
</evidence>